<name>A0ABN1DXW3_9ACTN</name>
<protein>
    <submittedName>
        <fullName evidence="1">Uncharacterized protein</fullName>
    </submittedName>
</protein>
<organism evidence="1 2">
    <name type="scientific">Streptomyces mordarskii</name>
    <dbReference type="NCBI Taxonomy" id="1226758"/>
    <lineage>
        <taxon>Bacteria</taxon>
        <taxon>Bacillati</taxon>
        <taxon>Actinomycetota</taxon>
        <taxon>Actinomycetes</taxon>
        <taxon>Kitasatosporales</taxon>
        <taxon>Streptomycetaceae</taxon>
        <taxon>Streptomyces</taxon>
    </lineage>
</organism>
<keyword evidence="2" id="KW-1185">Reference proteome</keyword>
<dbReference type="EMBL" id="BAAABZ010000071">
    <property type="protein sequence ID" value="GAA0554949.1"/>
    <property type="molecule type" value="Genomic_DNA"/>
</dbReference>
<reference evidence="1 2" key="1">
    <citation type="journal article" date="2019" name="Int. J. Syst. Evol. Microbiol.">
        <title>The Global Catalogue of Microorganisms (GCM) 10K type strain sequencing project: providing services to taxonomists for standard genome sequencing and annotation.</title>
        <authorList>
            <consortium name="The Broad Institute Genomics Platform"/>
            <consortium name="The Broad Institute Genome Sequencing Center for Infectious Disease"/>
            <person name="Wu L."/>
            <person name="Ma J."/>
        </authorList>
    </citation>
    <scope>NUCLEOTIDE SEQUENCE [LARGE SCALE GENOMIC DNA]</scope>
    <source>
        <strain evidence="1 2">JCM 5052</strain>
    </source>
</reference>
<dbReference type="RefSeq" id="WP_346160897.1">
    <property type="nucleotide sequence ID" value="NZ_BAAABZ010000071.1"/>
</dbReference>
<accession>A0ABN1DXW3</accession>
<comment type="caution">
    <text evidence="1">The sequence shown here is derived from an EMBL/GenBank/DDBJ whole genome shotgun (WGS) entry which is preliminary data.</text>
</comment>
<proteinExistence type="predicted"/>
<dbReference type="Proteomes" id="UP001501576">
    <property type="component" value="Unassembled WGS sequence"/>
</dbReference>
<evidence type="ECO:0000313" key="2">
    <source>
        <dbReference type="Proteomes" id="UP001501576"/>
    </source>
</evidence>
<gene>
    <name evidence="1" type="ORF">GCM10010390_66350</name>
</gene>
<sequence length="55" mass="5989">MQTSRPVTTLRPRPAAPEPQWRGLFLEPIYADGLPYETAAGADEFDDAEDDPAAA</sequence>
<evidence type="ECO:0000313" key="1">
    <source>
        <dbReference type="EMBL" id="GAA0554949.1"/>
    </source>
</evidence>